<comment type="caution">
    <text evidence="3">The sequence shown here is derived from an EMBL/GenBank/DDBJ whole genome shotgun (WGS) entry which is preliminary data.</text>
</comment>
<evidence type="ECO:0000259" key="2">
    <source>
        <dbReference type="PROSITE" id="PS50086"/>
    </source>
</evidence>
<feature type="region of interest" description="Disordered" evidence="1">
    <location>
        <begin position="26"/>
        <end position="237"/>
    </location>
</feature>
<feature type="compositionally biased region" description="Basic and acidic residues" evidence="1">
    <location>
        <begin position="676"/>
        <end position="691"/>
    </location>
</feature>
<proteinExistence type="predicted"/>
<dbReference type="OrthoDB" id="294251at2759"/>
<feature type="compositionally biased region" description="Basic and acidic residues" evidence="1">
    <location>
        <begin position="591"/>
        <end position="601"/>
    </location>
</feature>
<feature type="compositionally biased region" description="Low complexity" evidence="1">
    <location>
        <begin position="47"/>
        <end position="77"/>
    </location>
</feature>
<keyword evidence="4" id="KW-1185">Reference proteome</keyword>
<dbReference type="EMBL" id="LXWW01000101">
    <property type="protein sequence ID" value="OAO16068.1"/>
    <property type="molecule type" value="Genomic_DNA"/>
</dbReference>
<feature type="compositionally biased region" description="Basic and acidic residues" evidence="1">
    <location>
        <begin position="137"/>
        <end position="147"/>
    </location>
</feature>
<dbReference type="PROSITE" id="PS50086">
    <property type="entry name" value="TBC_RABGAP"/>
    <property type="match status" value="1"/>
</dbReference>
<feature type="compositionally biased region" description="Low complexity" evidence="1">
    <location>
        <begin position="26"/>
        <end position="37"/>
    </location>
</feature>
<feature type="compositionally biased region" description="Basic and acidic residues" evidence="1">
    <location>
        <begin position="100"/>
        <end position="111"/>
    </location>
</feature>
<feature type="compositionally biased region" description="Low complexity" evidence="1">
    <location>
        <begin position="615"/>
        <end position="628"/>
    </location>
</feature>
<feature type="compositionally biased region" description="Basic residues" evidence="1">
    <location>
        <begin position="180"/>
        <end position="194"/>
    </location>
</feature>
<dbReference type="InterPro" id="IPR000195">
    <property type="entry name" value="Rab-GAP-TBC_dom"/>
</dbReference>
<evidence type="ECO:0000313" key="3">
    <source>
        <dbReference type="EMBL" id="OAO16068.1"/>
    </source>
</evidence>
<feature type="compositionally biased region" description="Basic and acidic residues" evidence="1">
    <location>
        <begin position="81"/>
        <end position="91"/>
    </location>
</feature>
<protein>
    <submittedName>
        <fullName evidence="3">TBC1 domain family member 14</fullName>
    </submittedName>
</protein>
<name>A0A196SGC5_BLAHN</name>
<feature type="domain" description="Rab-GAP TBC" evidence="2">
    <location>
        <begin position="283"/>
        <end position="484"/>
    </location>
</feature>
<dbReference type="AlphaFoldDB" id="A0A196SGC5"/>
<feature type="compositionally biased region" description="Basic and acidic residues" evidence="1">
    <location>
        <begin position="156"/>
        <end position="167"/>
    </location>
</feature>
<sequence length="699" mass="77913">MIWKLSYYQGLNCFYVSSFLQEMTADNDTTTSSSSDSEVAQNPAPAPKKNVSSSSDSDSDSAPAPAPKKVPLSSSSSESEEEKKPEPKKAETSSSSESEEEKKPEPKKEEISSSSESEEEKKPAKKVEISSSSESEEEKKPAKKEESSSDSSSSDSEEKKPAKKEESSSDSSDSEEEKKPAKKVAKKAVKASKKAKSESEDTDSDSESEEKPKKSSKKAAKKSESEEEEEEVEKPKKSFFQGWLEQRKQKKRESDNVEFSQNLIKQWEYKRTGSLAKKVCYEGMLPYTRIMSWKVMIGTETRITSKLYKATVKKGQQLREKFEKNPDAPCEGNEKTIVQIPQAVKAVYPNEPDFHRDSFERDLREVLETFVAYRTDIGYFDGLNYVAAMLLQFEDEESVFTSMVNLFLQYIVDAVDPKNKEKFEEYCSVFKKVMEEVVPDVAAHFEEKEVDLKVLLKEWMGSLFTHCVDYEKAKRIWDILLLEGPFGIVKIALGILRLFDGQLTSMKAKEIYAFLHRLPEDMDIEELANSIKGVPVAVVDWNYMLEQAREGQEEEEEEEKKPTKKVESDSSSEDEKPAPKKVESSSESSSEDEKPAPKKVESSSSSSSEDEKPAPKAAPKESSSSDSSSSEDEKPAPKAAPKKVESSSDSSSSEDEKPAPKAAPKKVESSSSSSSEDEKPAPKAAPKKVETSSDSSSSD</sequence>
<feature type="region of interest" description="Disordered" evidence="1">
    <location>
        <begin position="548"/>
        <end position="699"/>
    </location>
</feature>
<dbReference type="Gene3D" id="1.10.8.270">
    <property type="entry name" value="putative rabgap domain of human tbc1 domain family member 14 like domains"/>
    <property type="match status" value="1"/>
</dbReference>
<dbReference type="GO" id="GO:0031267">
    <property type="term" value="F:small GTPase binding"/>
    <property type="evidence" value="ECO:0007669"/>
    <property type="project" value="TreeGrafter"/>
</dbReference>
<dbReference type="PANTHER" id="PTHR47219">
    <property type="entry name" value="RAB GTPASE-ACTIVATING PROTEIN 1-LIKE"/>
    <property type="match status" value="1"/>
</dbReference>
<dbReference type="SUPFAM" id="SSF47923">
    <property type="entry name" value="Ypt/Rab-GAP domain of gyp1p"/>
    <property type="match status" value="2"/>
</dbReference>
<gene>
    <name evidence="3" type="ORF">AV274_2222</name>
</gene>
<dbReference type="SMART" id="SM00164">
    <property type="entry name" value="TBC"/>
    <property type="match status" value="1"/>
</dbReference>
<reference evidence="3 4" key="1">
    <citation type="submission" date="2016-05" db="EMBL/GenBank/DDBJ databases">
        <title>Nuclear genome of Blastocystis sp. subtype 1 NandII.</title>
        <authorList>
            <person name="Gentekaki E."/>
            <person name="Curtis B."/>
            <person name="Stairs C."/>
            <person name="Eme L."/>
            <person name="Herman E."/>
            <person name="Klimes V."/>
            <person name="Arias M.C."/>
            <person name="Elias M."/>
            <person name="Hilliou F."/>
            <person name="Klute M."/>
            <person name="Malik S.-B."/>
            <person name="Pightling A."/>
            <person name="Rachubinski R."/>
            <person name="Salas D."/>
            <person name="Schlacht A."/>
            <person name="Suga H."/>
            <person name="Archibald J."/>
            <person name="Ball S.G."/>
            <person name="Clark G."/>
            <person name="Dacks J."/>
            <person name="Van Der Giezen M."/>
            <person name="Tsaousis A."/>
            <person name="Roger A."/>
        </authorList>
    </citation>
    <scope>NUCLEOTIDE SEQUENCE [LARGE SCALE GENOMIC DNA]</scope>
    <source>
        <strain evidence="4">ATCC 50177 / NandII</strain>
    </source>
</reference>
<dbReference type="Proteomes" id="UP000078348">
    <property type="component" value="Unassembled WGS sequence"/>
</dbReference>
<evidence type="ECO:0000313" key="4">
    <source>
        <dbReference type="Proteomes" id="UP000078348"/>
    </source>
</evidence>
<feature type="compositionally biased region" description="Basic and acidic residues" evidence="1">
    <location>
        <begin position="631"/>
        <end position="646"/>
    </location>
</feature>
<feature type="compositionally biased region" description="Basic and acidic residues" evidence="1">
    <location>
        <begin position="119"/>
        <end position="128"/>
    </location>
</feature>
<dbReference type="Pfam" id="PF00566">
    <property type="entry name" value="RabGAP-TBC"/>
    <property type="match status" value="1"/>
</dbReference>
<evidence type="ECO:0000256" key="1">
    <source>
        <dbReference type="SAM" id="MobiDB-lite"/>
    </source>
</evidence>
<accession>A0A196SGC5</accession>
<dbReference type="GO" id="GO:0005096">
    <property type="term" value="F:GTPase activator activity"/>
    <property type="evidence" value="ECO:0007669"/>
    <property type="project" value="TreeGrafter"/>
</dbReference>
<dbReference type="STRING" id="478820.A0A196SGC5"/>
<feature type="compositionally biased region" description="Basic and acidic residues" evidence="1">
    <location>
        <begin position="559"/>
        <end position="584"/>
    </location>
</feature>
<dbReference type="Gene3D" id="1.10.472.80">
    <property type="entry name" value="Ypt/Rab-GAP domain of gyp1p, domain 3"/>
    <property type="match status" value="1"/>
</dbReference>
<dbReference type="PANTHER" id="PTHR47219:SF9">
    <property type="entry name" value="GTPASE ACTIVATING PROTEIN AND CENTROSOME-ASSOCIATED, ISOFORM B"/>
    <property type="match status" value="1"/>
</dbReference>
<dbReference type="InterPro" id="IPR050302">
    <property type="entry name" value="Rab_GAP_TBC_domain"/>
</dbReference>
<dbReference type="InterPro" id="IPR035969">
    <property type="entry name" value="Rab-GAP_TBC_sf"/>
</dbReference>
<organism evidence="3 4">
    <name type="scientific">Blastocystis sp. subtype 1 (strain ATCC 50177 / NandII)</name>
    <dbReference type="NCBI Taxonomy" id="478820"/>
    <lineage>
        <taxon>Eukaryota</taxon>
        <taxon>Sar</taxon>
        <taxon>Stramenopiles</taxon>
        <taxon>Bigyra</taxon>
        <taxon>Opalozoa</taxon>
        <taxon>Opalinata</taxon>
        <taxon>Blastocystidae</taxon>
        <taxon>Blastocystis</taxon>
    </lineage>
</organism>